<dbReference type="SUPFAM" id="SSF103481">
    <property type="entry name" value="Multidrug resistance efflux transporter EmrE"/>
    <property type="match status" value="2"/>
</dbReference>
<feature type="transmembrane region" description="Helical" evidence="6">
    <location>
        <begin position="55"/>
        <end position="76"/>
    </location>
</feature>
<evidence type="ECO:0000256" key="6">
    <source>
        <dbReference type="SAM" id="Phobius"/>
    </source>
</evidence>
<evidence type="ECO:0000256" key="3">
    <source>
        <dbReference type="ARBA" id="ARBA00022692"/>
    </source>
</evidence>
<dbReference type="OrthoDB" id="9812899at2"/>
<protein>
    <submittedName>
        <fullName evidence="8">Riboflavin transporter</fullName>
    </submittedName>
</protein>
<keyword evidence="3 6" id="KW-0812">Transmembrane</keyword>
<dbReference type="AlphaFoldDB" id="A0A1Y5SQV5"/>
<feature type="transmembrane region" description="Helical" evidence="6">
    <location>
        <begin position="111"/>
        <end position="128"/>
    </location>
</feature>
<feature type="domain" description="EamA" evidence="7">
    <location>
        <begin position="2"/>
        <end position="127"/>
    </location>
</feature>
<name>A0A1Y5SQV5_9RHOB</name>
<dbReference type="EMBL" id="FWFV01000005">
    <property type="protein sequence ID" value="SLN44976.1"/>
    <property type="molecule type" value="Genomic_DNA"/>
</dbReference>
<dbReference type="RefSeq" id="WP_085853955.1">
    <property type="nucleotide sequence ID" value="NZ_FOPF01000005.1"/>
</dbReference>
<evidence type="ECO:0000256" key="2">
    <source>
        <dbReference type="ARBA" id="ARBA00009853"/>
    </source>
</evidence>
<dbReference type="InterPro" id="IPR000620">
    <property type="entry name" value="EamA_dom"/>
</dbReference>
<dbReference type="InterPro" id="IPR037185">
    <property type="entry name" value="EmrE-like"/>
</dbReference>
<organism evidence="8 9">
    <name type="scientific">Palleronia marisminoris</name>
    <dbReference type="NCBI Taxonomy" id="315423"/>
    <lineage>
        <taxon>Bacteria</taxon>
        <taxon>Pseudomonadati</taxon>
        <taxon>Pseudomonadota</taxon>
        <taxon>Alphaproteobacteria</taxon>
        <taxon>Rhodobacterales</taxon>
        <taxon>Roseobacteraceae</taxon>
        <taxon>Palleronia</taxon>
    </lineage>
</organism>
<keyword evidence="4 6" id="KW-1133">Transmembrane helix</keyword>
<proteinExistence type="inferred from homology"/>
<sequence>MALNAVMSALDTVFVRLVADEVHPLEIAFFRNLFSLITLFLILPRGERTLNGNGLWPLHGMRAVLKLVAMVTYFLAITMLPLALVTAIAFTMPLFVVLGSVVFLHENLGRHRLIALGAGFVGMLVILRPPGMEIGTGFALAVFSAVAFAGGALLMKVSSGRETPLRIVWCNLLITVPIALLVTMPVWVWPSPQALALMALQGIGGLFAQLSVARAMKLADASMVIPVDFLRLPIAALLGLALFGEPLKLWVLLGGTVIFAGVIYSARAESRLARLST</sequence>
<reference evidence="8 9" key="1">
    <citation type="submission" date="2017-03" db="EMBL/GenBank/DDBJ databases">
        <authorList>
            <person name="Afonso C.L."/>
            <person name="Miller P.J."/>
            <person name="Scott M.A."/>
            <person name="Spackman E."/>
            <person name="Goraichik I."/>
            <person name="Dimitrov K.M."/>
            <person name="Suarez D.L."/>
            <person name="Swayne D.E."/>
        </authorList>
    </citation>
    <scope>NUCLEOTIDE SEQUENCE [LARGE SCALE GENOMIC DNA]</scope>
    <source>
        <strain evidence="8 9">CECT 7066</strain>
    </source>
</reference>
<feature type="transmembrane region" description="Helical" evidence="6">
    <location>
        <begin position="82"/>
        <end position="104"/>
    </location>
</feature>
<evidence type="ECO:0000313" key="9">
    <source>
        <dbReference type="Proteomes" id="UP000193870"/>
    </source>
</evidence>
<evidence type="ECO:0000256" key="1">
    <source>
        <dbReference type="ARBA" id="ARBA00004141"/>
    </source>
</evidence>
<feature type="transmembrane region" description="Helical" evidence="6">
    <location>
        <begin position="167"/>
        <end position="188"/>
    </location>
</feature>
<evidence type="ECO:0000313" key="8">
    <source>
        <dbReference type="EMBL" id="SLN44976.1"/>
    </source>
</evidence>
<keyword evidence="9" id="KW-1185">Reference proteome</keyword>
<feature type="transmembrane region" description="Helical" evidence="6">
    <location>
        <begin position="134"/>
        <end position="155"/>
    </location>
</feature>
<dbReference type="GO" id="GO:0016020">
    <property type="term" value="C:membrane"/>
    <property type="evidence" value="ECO:0007669"/>
    <property type="project" value="UniProtKB-SubCell"/>
</dbReference>
<gene>
    <name evidence="8" type="primary">ribN_4</name>
    <name evidence="8" type="ORF">PAM7066_01954</name>
</gene>
<keyword evidence="5 6" id="KW-0472">Membrane</keyword>
<feature type="transmembrane region" description="Helical" evidence="6">
    <location>
        <begin position="224"/>
        <end position="243"/>
    </location>
</feature>
<feature type="transmembrane region" description="Helical" evidence="6">
    <location>
        <begin position="249"/>
        <end position="266"/>
    </location>
</feature>
<feature type="domain" description="EamA" evidence="7">
    <location>
        <begin position="137"/>
        <end position="264"/>
    </location>
</feature>
<dbReference type="Pfam" id="PF00892">
    <property type="entry name" value="EamA"/>
    <property type="match status" value="2"/>
</dbReference>
<accession>A0A1Y5SQV5</accession>
<evidence type="ECO:0000256" key="5">
    <source>
        <dbReference type="ARBA" id="ARBA00023136"/>
    </source>
</evidence>
<dbReference type="PANTHER" id="PTHR22911:SF6">
    <property type="entry name" value="SOLUTE CARRIER FAMILY 35 MEMBER G1"/>
    <property type="match status" value="1"/>
</dbReference>
<feature type="transmembrane region" description="Helical" evidence="6">
    <location>
        <begin position="194"/>
        <end position="212"/>
    </location>
</feature>
<comment type="similarity">
    <text evidence="2">Belongs to the drug/metabolite transporter (DMT) superfamily. 10 TMS drug/metabolite exporter (DME) (TC 2.A.7.3) family.</text>
</comment>
<evidence type="ECO:0000256" key="4">
    <source>
        <dbReference type="ARBA" id="ARBA00022989"/>
    </source>
</evidence>
<dbReference type="Proteomes" id="UP000193870">
    <property type="component" value="Unassembled WGS sequence"/>
</dbReference>
<comment type="subcellular location">
    <subcellularLocation>
        <location evidence="1">Membrane</location>
        <topology evidence="1">Multi-pass membrane protein</topology>
    </subcellularLocation>
</comment>
<dbReference type="PANTHER" id="PTHR22911">
    <property type="entry name" value="ACYL-MALONYL CONDENSING ENZYME-RELATED"/>
    <property type="match status" value="1"/>
</dbReference>
<evidence type="ECO:0000259" key="7">
    <source>
        <dbReference type="Pfam" id="PF00892"/>
    </source>
</evidence>
<dbReference type="STRING" id="315423.SAMN04488020_1059"/>
<feature type="transmembrane region" description="Helical" evidence="6">
    <location>
        <begin position="27"/>
        <end position="43"/>
    </location>
</feature>